<evidence type="ECO:0000259" key="6">
    <source>
        <dbReference type="PROSITE" id="PS50811"/>
    </source>
</evidence>
<dbReference type="InterPro" id="IPR044810">
    <property type="entry name" value="WRKY_plant"/>
</dbReference>
<gene>
    <name evidence="7" type="ORF">MtrunA17_Chr8g0386241</name>
</gene>
<dbReference type="AlphaFoldDB" id="A0A396GUX8"/>
<sequence length="181" mass="21252">MHASYILFSHYIQHMHDFCYSPLRTTFLITSKPMEKHEVLLPISSSPDASPFNVKPGNGSNIHVKIAEYLKTKKKETSSQKGGKEIMKHKYVFQTRSQIDILDDGFRWRKYGEKMVKDNKFPRSYYKCTYQGCKVKKQIQRHSKDEQVVETSYEGMHIHPVEKSAESFDQILRNFITNNQL</sequence>
<dbReference type="EMBL" id="PSQE01000008">
    <property type="protein sequence ID" value="RHN43294.1"/>
    <property type="molecule type" value="Genomic_DNA"/>
</dbReference>
<dbReference type="GO" id="GO:0043565">
    <property type="term" value="F:sequence-specific DNA binding"/>
    <property type="evidence" value="ECO:0007669"/>
    <property type="project" value="InterPro"/>
</dbReference>
<evidence type="ECO:0000256" key="4">
    <source>
        <dbReference type="ARBA" id="ARBA00023163"/>
    </source>
</evidence>
<name>A0A396GUX8_MEDTR</name>
<keyword evidence="3" id="KW-0238">DNA-binding</keyword>
<organism evidence="7">
    <name type="scientific">Medicago truncatula</name>
    <name type="common">Barrel medic</name>
    <name type="synonym">Medicago tribuloides</name>
    <dbReference type="NCBI Taxonomy" id="3880"/>
    <lineage>
        <taxon>Eukaryota</taxon>
        <taxon>Viridiplantae</taxon>
        <taxon>Streptophyta</taxon>
        <taxon>Embryophyta</taxon>
        <taxon>Tracheophyta</taxon>
        <taxon>Spermatophyta</taxon>
        <taxon>Magnoliopsida</taxon>
        <taxon>eudicotyledons</taxon>
        <taxon>Gunneridae</taxon>
        <taxon>Pentapetalae</taxon>
        <taxon>rosids</taxon>
        <taxon>fabids</taxon>
        <taxon>Fabales</taxon>
        <taxon>Fabaceae</taxon>
        <taxon>Papilionoideae</taxon>
        <taxon>50 kb inversion clade</taxon>
        <taxon>NPAAA clade</taxon>
        <taxon>Hologalegina</taxon>
        <taxon>IRL clade</taxon>
        <taxon>Trifolieae</taxon>
        <taxon>Medicago</taxon>
    </lineage>
</organism>
<dbReference type="Gramene" id="rna49842">
    <property type="protein sequence ID" value="RHN43294.1"/>
    <property type="gene ID" value="gene49842"/>
</dbReference>
<dbReference type="PROSITE" id="PS50811">
    <property type="entry name" value="WRKY"/>
    <property type="match status" value="1"/>
</dbReference>
<feature type="domain" description="WRKY" evidence="6">
    <location>
        <begin position="97"/>
        <end position="162"/>
    </location>
</feature>
<dbReference type="FunFam" id="2.20.25.80:FF:000003">
    <property type="entry name" value="WRKY transcription factor 57"/>
    <property type="match status" value="1"/>
</dbReference>
<reference evidence="7" key="1">
    <citation type="journal article" date="2018" name="Nat. Plants">
        <title>Whole-genome landscape of Medicago truncatula symbiotic genes.</title>
        <authorList>
            <person name="Pecrix Y."/>
            <person name="Gamas P."/>
            <person name="Carrere S."/>
        </authorList>
    </citation>
    <scope>NUCLEOTIDE SEQUENCE</scope>
    <source>
        <tissue evidence="7">Leaves</tissue>
    </source>
</reference>
<dbReference type="OrthoDB" id="1915472at2759"/>
<dbReference type="SUPFAM" id="SSF118290">
    <property type="entry name" value="WRKY DNA-binding domain"/>
    <property type="match status" value="1"/>
</dbReference>
<accession>A0A396GUX8</accession>
<keyword evidence="5" id="KW-0539">Nucleus</keyword>
<protein>
    <submittedName>
        <fullName evidence="7">Putative transcription factor WRKY family</fullName>
    </submittedName>
</protein>
<dbReference type="Gene3D" id="2.20.25.80">
    <property type="entry name" value="WRKY domain"/>
    <property type="match status" value="1"/>
</dbReference>
<dbReference type="Proteomes" id="UP000265566">
    <property type="component" value="Chromosome 8"/>
</dbReference>
<dbReference type="InterPro" id="IPR003657">
    <property type="entry name" value="WRKY_dom"/>
</dbReference>
<evidence type="ECO:0000256" key="3">
    <source>
        <dbReference type="ARBA" id="ARBA00023125"/>
    </source>
</evidence>
<dbReference type="GO" id="GO:0005634">
    <property type="term" value="C:nucleus"/>
    <property type="evidence" value="ECO:0007669"/>
    <property type="project" value="UniProtKB-SubCell"/>
</dbReference>
<keyword evidence="2" id="KW-0805">Transcription regulation</keyword>
<proteinExistence type="predicted"/>
<dbReference type="PANTHER" id="PTHR31221:SF236">
    <property type="entry name" value="WRKY FAMILY TRANSCRIPTION FACTOR"/>
    <property type="match status" value="1"/>
</dbReference>
<comment type="caution">
    <text evidence="7">The sequence shown here is derived from an EMBL/GenBank/DDBJ whole genome shotgun (WGS) entry which is preliminary data.</text>
</comment>
<dbReference type="PANTHER" id="PTHR31221">
    <property type="entry name" value="WRKY TRANSCRIPTION FACTOR PROTEIN 1-RELATED"/>
    <property type="match status" value="1"/>
</dbReference>
<dbReference type="InterPro" id="IPR036576">
    <property type="entry name" value="WRKY_dom_sf"/>
</dbReference>
<evidence type="ECO:0000256" key="1">
    <source>
        <dbReference type="ARBA" id="ARBA00004123"/>
    </source>
</evidence>
<keyword evidence="4" id="KW-0804">Transcription</keyword>
<dbReference type="SMART" id="SM00774">
    <property type="entry name" value="WRKY"/>
    <property type="match status" value="1"/>
</dbReference>
<comment type="subcellular location">
    <subcellularLocation>
        <location evidence="1">Nucleus</location>
    </subcellularLocation>
</comment>
<evidence type="ECO:0000313" key="7">
    <source>
        <dbReference type="EMBL" id="RHN43294.1"/>
    </source>
</evidence>
<dbReference type="Pfam" id="PF03106">
    <property type="entry name" value="WRKY"/>
    <property type="match status" value="1"/>
</dbReference>
<dbReference type="GO" id="GO:0003700">
    <property type="term" value="F:DNA-binding transcription factor activity"/>
    <property type="evidence" value="ECO:0007669"/>
    <property type="project" value="InterPro"/>
</dbReference>
<evidence type="ECO:0000256" key="5">
    <source>
        <dbReference type="ARBA" id="ARBA00023242"/>
    </source>
</evidence>
<evidence type="ECO:0000256" key="2">
    <source>
        <dbReference type="ARBA" id="ARBA00023015"/>
    </source>
</evidence>